<dbReference type="CDD" id="cd06171">
    <property type="entry name" value="Sigma70_r4"/>
    <property type="match status" value="1"/>
</dbReference>
<dbReference type="SUPFAM" id="SSF88659">
    <property type="entry name" value="Sigma3 and sigma4 domains of RNA polymerase sigma factors"/>
    <property type="match status" value="1"/>
</dbReference>
<evidence type="ECO:0000256" key="2">
    <source>
        <dbReference type="ARBA" id="ARBA00023015"/>
    </source>
</evidence>
<proteinExistence type="inferred from homology"/>
<dbReference type="InterPro" id="IPR013324">
    <property type="entry name" value="RNA_pol_sigma_r3/r4-like"/>
</dbReference>
<keyword evidence="2" id="KW-0805">Transcription regulation</keyword>
<sequence>MTDDDYDEFFRTSYPRLVAMGMATSVDRSIAQDLAQETLLRAYNHRDRLASYDSPLAWCRRVMGNLLIDHHRTRSSEIAAVERLGSRAESAADGTRDEVADLAVGERWADLTASLTAQQRLVATLYYAEDQSVADVAEIMNVATGTVKSALSKARSTLRRRLEATLPDAAARYKGAES</sequence>
<dbReference type="OrthoDB" id="9803203at2"/>
<dbReference type="InterPro" id="IPR039425">
    <property type="entry name" value="RNA_pol_sigma-70-like"/>
</dbReference>
<dbReference type="InterPro" id="IPR014284">
    <property type="entry name" value="RNA_pol_sigma-70_dom"/>
</dbReference>
<organism evidence="8 9">
    <name type="scientific">Ilumatobacter coccineus (strain NBRC 103263 / KCTC 29153 / YM16-304)</name>
    <dbReference type="NCBI Taxonomy" id="1313172"/>
    <lineage>
        <taxon>Bacteria</taxon>
        <taxon>Bacillati</taxon>
        <taxon>Actinomycetota</taxon>
        <taxon>Acidimicrobiia</taxon>
        <taxon>Acidimicrobiales</taxon>
        <taxon>Ilumatobacteraceae</taxon>
        <taxon>Ilumatobacter</taxon>
    </lineage>
</organism>
<dbReference type="PANTHER" id="PTHR43133">
    <property type="entry name" value="RNA POLYMERASE ECF-TYPE SIGMA FACTO"/>
    <property type="match status" value="1"/>
</dbReference>
<comment type="similarity">
    <text evidence="1">Belongs to the sigma-70 factor family. ECF subfamily.</text>
</comment>
<name>A0A6C7E3H1_ILUCY</name>
<dbReference type="Gene3D" id="1.10.1740.10">
    <property type="match status" value="1"/>
</dbReference>
<dbReference type="SUPFAM" id="SSF88946">
    <property type="entry name" value="Sigma2 domain of RNA polymerase sigma factors"/>
    <property type="match status" value="1"/>
</dbReference>
<evidence type="ECO:0000256" key="3">
    <source>
        <dbReference type="ARBA" id="ARBA00023082"/>
    </source>
</evidence>
<dbReference type="RefSeq" id="WP_015440508.1">
    <property type="nucleotide sequence ID" value="NC_020520.1"/>
</dbReference>
<dbReference type="Gene3D" id="1.10.10.10">
    <property type="entry name" value="Winged helix-like DNA-binding domain superfamily/Winged helix DNA-binding domain"/>
    <property type="match status" value="1"/>
</dbReference>
<evidence type="ECO:0000313" key="9">
    <source>
        <dbReference type="Proteomes" id="UP000011863"/>
    </source>
</evidence>
<dbReference type="KEGG" id="aym:YM304_09470"/>
<dbReference type="EMBL" id="AP012057">
    <property type="protein sequence ID" value="BAN01261.1"/>
    <property type="molecule type" value="Genomic_DNA"/>
</dbReference>
<dbReference type="AlphaFoldDB" id="A0A6C7E3H1"/>
<dbReference type="GO" id="GO:0006352">
    <property type="term" value="P:DNA-templated transcription initiation"/>
    <property type="evidence" value="ECO:0007669"/>
    <property type="project" value="InterPro"/>
</dbReference>
<dbReference type="InterPro" id="IPR013249">
    <property type="entry name" value="RNA_pol_sigma70_r4_t2"/>
</dbReference>
<dbReference type="NCBIfam" id="TIGR02937">
    <property type="entry name" value="sigma70-ECF"/>
    <property type="match status" value="1"/>
</dbReference>
<keyword evidence="5" id="KW-0804">Transcription</keyword>
<keyword evidence="9" id="KW-1185">Reference proteome</keyword>
<dbReference type="Pfam" id="PF04542">
    <property type="entry name" value="Sigma70_r2"/>
    <property type="match status" value="1"/>
</dbReference>
<dbReference type="GO" id="GO:0016987">
    <property type="term" value="F:sigma factor activity"/>
    <property type="evidence" value="ECO:0007669"/>
    <property type="project" value="UniProtKB-KW"/>
</dbReference>
<evidence type="ECO:0000256" key="5">
    <source>
        <dbReference type="ARBA" id="ARBA00023163"/>
    </source>
</evidence>
<evidence type="ECO:0000259" key="7">
    <source>
        <dbReference type="Pfam" id="PF08281"/>
    </source>
</evidence>
<evidence type="ECO:0000256" key="1">
    <source>
        <dbReference type="ARBA" id="ARBA00010641"/>
    </source>
</evidence>
<reference evidence="8 9" key="1">
    <citation type="journal article" date="2013" name="Int. J. Syst. Evol. Microbiol.">
        <title>Ilumatobacter nonamiense sp. nov. and Ilumatobacter coccineum sp. nov., isolated from seashore sand.</title>
        <authorList>
            <person name="Matsumoto A."/>
            <person name="Kasai H."/>
            <person name="Matsuo Y."/>
            <person name="Shizuri Y."/>
            <person name="Ichikawa N."/>
            <person name="Fujita N."/>
            <person name="Omura S."/>
            <person name="Takahashi Y."/>
        </authorList>
    </citation>
    <scope>NUCLEOTIDE SEQUENCE [LARGE SCALE GENOMIC DNA]</scope>
    <source>
        <strain evidence="9">NBRC 103263 / KCTC 29153 / YM16-304</strain>
    </source>
</reference>
<dbReference type="InterPro" id="IPR007627">
    <property type="entry name" value="RNA_pol_sigma70_r2"/>
</dbReference>
<feature type="domain" description="RNA polymerase sigma-70 region 2" evidence="6">
    <location>
        <begin position="10"/>
        <end position="75"/>
    </location>
</feature>
<evidence type="ECO:0000256" key="4">
    <source>
        <dbReference type="ARBA" id="ARBA00023125"/>
    </source>
</evidence>
<keyword evidence="4" id="KW-0238">DNA-binding</keyword>
<protein>
    <submittedName>
        <fullName evidence="8">Putative RNA polymerase ECF subfamily sigma factor</fullName>
    </submittedName>
</protein>
<dbReference type="Proteomes" id="UP000011863">
    <property type="component" value="Chromosome"/>
</dbReference>
<dbReference type="InterPro" id="IPR013325">
    <property type="entry name" value="RNA_pol_sigma_r2"/>
</dbReference>
<dbReference type="Pfam" id="PF08281">
    <property type="entry name" value="Sigma70_r4_2"/>
    <property type="match status" value="1"/>
</dbReference>
<evidence type="ECO:0000313" key="8">
    <source>
        <dbReference type="EMBL" id="BAN01261.1"/>
    </source>
</evidence>
<dbReference type="PANTHER" id="PTHR43133:SF8">
    <property type="entry name" value="RNA POLYMERASE SIGMA FACTOR HI_1459-RELATED"/>
    <property type="match status" value="1"/>
</dbReference>
<feature type="domain" description="RNA polymerase sigma factor 70 region 4 type 2" evidence="7">
    <location>
        <begin position="110"/>
        <end position="158"/>
    </location>
</feature>
<dbReference type="GO" id="GO:0003677">
    <property type="term" value="F:DNA binding"/>
    <property type="evidence" value="ECO:0007669"/>
    <property type="project" value="UniProtKB-KW"/>
</dbReference>
<gene>
    <name evidence="8" type="ORF">YM304_09470</name>
</gene>
<dbReference type="InterPro" id="IPR036388">
    <property type="entry name" value="WH-like_DNA-bd_sf"/>
</dbReference>
<accession>A0A6C7E3H1</accession>
<evidence type="ECO:0000259" key="6">
    <source>
        <dbReference type="Pfam" id="PF04542"/>
    </source>
</evidence>
<keyword evidence="3" id="KW-0731">Sigma factor</keyword>